<dbReference type="EMBL" id="CYKH01000010">
    <property type="protein sequence ID" value="CUE57972.1"/>
    <property type="molecule type" value="Genomic_DNA"/>
</dbReference>
<reference evidence="3" key="1">
    <citation type="submission" date="2015-09" db="EMBL/GenBank/DDBJ databases">
        <authorList>
            <consortium name="Pathogen Informatics"/>
        </authorList>
    </citation>
    <scope>NUCLEOTIDE SEQUENCE [LARGE SCALE GENOMIC DNA]</scope>
    <source>
        <strain evidence="3">Lake Konstanz</strain>
    </source>
</reference>
<feature type="non-terminal residue" evidence="2">
    <location>
        <position position="1"/>
    </location>
</feature>
<keyword evidence="1" id="KW-1133">Transmembrane helix</keyword>
<protein>
    <submittedName>
        <fullName evidence="2">GPI-anchored surface protein, putative</fullName>
    </submittedName>
</protein>
<keyword evidence="1" id="KW-0812">Transmembrane</keyword>
<organism evidence="2 3">
    <name type="scientific">Bodo saltans</name>
    <name type="common">Flagellated protozoan</name>
    <dbReference type="NCBI Taxonomy" id="75058"/>
    <lineage>
        <taxon>Eukaryota</taxon>
        <taxon>Discoba</taxon>
        <taxon>Euglenozoa</taxon>
        <taxon>Kinetoplastea</taxon>
        <taxon>Metakinetoplastina</taxon>
        <taxon>Eubodonida</taxon>
        <taxon>Bodonidae</taxon>
        <taxon>Bodo</taxon>
    </lineage>
</organism>
<keyword evidence="1" id="KW-0472">Membrane</keyword>
<name>A0A0S4IJP9_BODSA</name>
<proteinExistence type="predicted"/>
<evidence type="ECO:0000313" key="3">
    <source>
        <dbReference type="Proteomes" id="UP000051952"/>
    </source>
</evidence>
<evidence type="ECO:0000256" key="1">
    <source>
        <dbReference type="SAM" id="Phobius"/>
    </source>
</evidence>
<dbReference type="Proteomes" id="UP000051952">
    <property type="component" value="Unassembled WGS sequence"/>
</dbReference>
<dbReference type="AlphaFoldDB" id="A0A0S4IJP9"/>
<evidence type="ECO:0000313" key="2">
    <source>
        <dbReference type="EMBL" id="CUE57972.1"/>
    </source>
</evidence>
<accession>A0A0S4IJP9</accession>
<feature type="transmembrane region" description="Helical" evidence="1">
    <location>
        <begin position="656"/>
        <end position="677"/>
    </location>
</feature>
<dbReference type="VEuPathDB" id="TriTrypDB:BSAL_49195"/>
<sequence length="678" mass="68120">TPNVVNWIRVRVSSTINPSQYGEASVSIVVMEPMILSLAAFRVGSNSSSMGATLVGLQDFMQLQPSVAASSDPLTPITSEDLGPYGSALGYSFSYVDSVTRPDGSASSASVGLAVTPTTSAVDTFTVLAPLFSSTAELLTTAAVTIIVSLSFGGVVAAATGLHAVATECGGFIRPTHAHHIEDLGPYGSALGYSFSYVDSVTRPDGSASSASVGLAVTPTAGAVDTFTVLAPLFSSTALTTAAVTIIVSLSFGGVVAAQANATVTIVAPSDISGVVAAESAKVSAISDPAAAVVMANTLRCLTAWSSTTVQQYLGVATLTLLSRVLSNDDVALLAASDKISILASISSSLVAIEGTSTTTGSSSRTFHAAAASLTSAAITGTAAQQKISYSLLIQSLVIAALQPSADTVDSLSFAYDNYDLILSAIQSMDMSTGGSTAIHLASAVVNAPDLLVGTSMTISSSGTILISVVKELASTLKSATSVGSEGGSSGTVTFRFSGSSGNGVVLNGASLVIPSMTNASDISVLPWTTLQDTDVVGIAATVLSTNPFTTTTTSTLKVASSIVVVDMLLTSPTGAPSVLTVSDMPEDQAWVVTIPNAGQGVSCGYFDDELKNWAKTGVTILLPNASTTPPSAPSTSLQCLTTHLTAFGGIPASSAASTSSVTAIVTAIMAVVVVCFI</sequence>
<gene>
    <name evidence="2" type="ORF">BSAL_49195</name>
</gene>
<keyword evidence="3" id="KW-1185">Reference proteome</keyword>